<accession>A0A1S8SLI3</accession>
<organism evidence="3 4">
    <name type="scientific">Clostridium beijerinckii</name>
    <name type="common">Clostridium MP</name>
    <dbReference type="NCBI Taxonomy" id="1520"/>
    <lineage>
        <taxon>Bacteria</taxon>
        <taxon>Bacillati</taxon>
        <taxon>Bacillota</taxon>
        <taxon>Clostridia</taxon>
        <taxon>Eubacteriales</taxon>
        <taxon>Clostridiaceae</taxon>
        <taxon>Clostridium</taxon>
    </lineage>
</organism>
<dbReference type="Proteomes" id="UP000190973">
    <property type="component" value="Unassembled WGS sequence"/>
</dbReference>
<keyword evidence="2" id="KW-0812">Transmembrane</keyword>
<protein>
    <submittedName>
        <fullName evidence="3">Uncharacterized protein</fullName>
    </submittedName>
</protein>
<evidence type="ECO:0000313" key="3">
    <source>
        <dbReference type="EMBL" id="OOM66055.1"/>
    </source>
</evidence>
<name>A0A1S8SLI3_CLOBE</name>
<feature type="transmembrane region" description="Helical" evidence="2">
    <location>
        <begin position="12"/>
        <end position="32"/>
    </location>
</feature>
<evidence type="ECO:0000313" key="4">
    <source>
        <dbReference type="Proteomes" id="UP000190973"/>
    </source>
</evidence>
<proteinExistence type="predicted"/>
<feature type="transmembrane region" description="Helical" evidence="2">
    <location>
        <begin position="94"/>
        <end position="114"/>
    </location>
</feature>
<gene>
    <name evidence="3" type="ORF">CLBCK_00110</name>
</gene>
<dbReference type="EMBL" id="LZZI01000001">
    <property type="protein sequence ID" value="OOM66055.1"/>
    <property type="molecule type" value="Genomic_DNA"/>
</dbReference>
<dbReference type="AlphaFoldDB" id="A0A1S8SLI3"/>
<keyword evidence="1" id="KW-0175">Coiled coil</keyword>
<evidence type="ECO:0000256" key="1">
    <source>
        <dbReference type="SAM" id="Coils"/>
    </source>
</evidence>
<keyword evidence="2" id="KW-0472">Membrane</keyword>
<reference evidence="3 4" key="1">
    <citation type="submission" date="2016-05" db="EMBL/GenBank/DDBJ databases">
        <title>Microbial solvent formation.</title>
        <authorList>
            <person name="Poehlein A."/>
            <person name="Montoya Solano J.D."/>
            <person name="Flitsch S."/>
            <person name="Krabben P."/>
            <person name="Duerre P."/>
            <person name="Daniel R."/>
        </authorList>
    </citation>
    <scope>NUCLEOTIDE SEQUENCE [LARGE SCALE GENOMIC DNA]</scope>
    <source>
        <strain evidence="3 4">DSM 53</strain>
    </source>
</reference>
<comment type="caution">
    <text evidence="3">The sequence shown here is derived from an EMBL/GenBank/DDBJ whole genome shotgun (WGS) entry which is preliminary data.</text>
</comment>
<evidence type="ECO:0000256" key="2">
    <source>
        <dbReference type="SAM" id="Phobius"/>
    </source>
</evidence>
<sequence length="120" mass="14378">MWGNKMFNASLLMDFTNGSIIISVIVRTVYLIRKHIKYSLMTEEEEEESERELQELEDDLDNQTWQLDVVFPGIRDWVFGLLDWVEEHRYLKNVVGYIFCFVPIINLVITLFNLKLIFRE</sequence>
<feature type="coiled-coil region" evidence="1">
    <location>
        <begin position="39"/>
        <end position="66"/>
    </location>
</feature>
<keyword evidence="2" id="KW-1133">Transmembrane helix</keyword>